<protein>
    <submittedName>
        <fullName evidence="3">Uncharacterized protein</fullName>
    </submittedName>
</protein>
<gene>
    <name evidence="3" type="ORF">EAH_00016010</name>
</gene>
<dbReference type="GeneID" id="25269671"/>
<accession>U6GM07</accession>
<feature type="transmembrane region" description="Helical" evidence="2">
    <location>
        <begin position="61"/>
        <end position="80"/>
    </location>
</feature>
<dbReference type="Proteomes" id="UP000018050">
    <property type="component" value="Unassembled WGS sequence"/>
</dbReference>
<keyword evidence="2" id="KW-0472">Membrane</keyword>
<dbReference type="VEuPathDB" id="ToxoDB:EAH_00016010"/>
<dbReference type="OMA" id="HLRGPTC"/>
<organism evidence="3 4">
    <name type="scientific">Eimeria acervulina</name>
    <name type="common">Coccidian parasite</name>
    <dbReference type="NCBI Taxonomy" id="5801"/>
    <lineage>
        <taxon>Eukaryota</taxon>
        <taxon>Sar</taxon>
        <taxon>Alveolata</taxon>
        <taxon>Apicomplexa</taxon>
        <taxon>Conoidasida</taxon>
        <taxon>Coccidia</taxon>
        <taxon>Eucoccidiorida</taxon>
        <taxon>Eimeriorina</taxon>
        <taxon>Eimeriidae</taxon>
        <taxon>Eimeria</taxon>
    </lineage>
</organism>
<dbReference type="EMBL" id="HG671253">
    <property type="protein sequence ID" value="CDI80587.1"/>
    <property type="molecule type" value="Genomic_DNA"/>
</dbReference>
<evidence type="ECO:0000313" key="3">
    <source>
        <dbReference type="EMBL" id="CDI80587.1"/>
    </source>
</evidence>
<evidence type="ECO:0000256" key="2">
    <source>
        <dbReference type="SAM" id="Phobius"/>
    </source>
</evidence>
<evidence type="ECO:0000256" key="1">
    <source>
        <dbReference type="SAM" id="MobiDB-lite"/>
    </source>
</evidence>
<name>U6GM07_EIMAC</name>
<proteinExistence type="predicted"/>
<reference evidence="3" key="1">
    <citation type="submission" date="2013-10" db="EMBL/GenBank/DDBJ databases">
        <title>Genomic analysis of the causative agents of coccidiosis in chickens.</title>
        <authorList>
            <person name="Reid A.J."/>
            <person name="Blake D."/>
            <person name="Billington K."/>
            <person name="Browne H."/>
            <person name="Dunn M."/>
            <person name="Hung S."/>
            <person name="Kawahara F."/>
            <person name="Miranda-Saavedra D."/>
            <person name="Mourier T."/>
            <person name="Nagra H."/>
            <person name="Otto T.D."/>
            <person name="Rawlings N."/>
            <person name="Sanchez A."/>
            <person name="Sanders M."/>
            <person name="Subramaniam C."/>
            <person name="Tay Y."/>
            <person name="Dear P."/>
            <person name="Doerig C."/>
            <person name="Gruber A."/>
            <person name="Parkinson J."/>
            <person name="Shirley M."/>
            <person name="Wan K.L."/>
            <person name="Berriman M."/>
            <person name="Tomley F."/>
            <person name="Pain A."/>
        </authorList>
    </citation>
    <scope>NUCLEOTIDE SEQUENCE [LARGE SCALE GENOMIC DNA]</scope>
    <source>
        <strain evidence="3">Houghton</strain>
    </source>
</reference>
<keyword evidence="2" id="KW-1133">Transmembrane helix</keyword>
<reference evidence="3" key="2">
    <citation type="submission" date="2013-10" db="EMBL/GenBank/DDBJ databases">
        <authorList>
            <person name="Aslett M."/>
        </authorList>
    </citation>
    <scope>NUCLEOTIDE SEQUENCE [LARGE SCALE GENOMIC DNA]</scope>
    <source>
        <strain evidence="3">Houghton</strain>
    </source>
</reference>
<dbReference type="AlphaFoldDB" id="U6GM07"/>
<evidence type="ECO:0000313" key="4">
    <source>
        <dbReference type="Proteomes" id="UP000018050"/>
    </source>
</evidence>
<dbReference type="RefSeq" id="XP_013249475.1">
    <property type="nucleotide sequence ID" value="XM_013394021.1"/>
</dbReference>
<keyword evidence="4" id="KW-1185">Reference proteome</keyword>
<dbReference type="OrthoDB" id="346960at2759"/>
<feature type="region of interest" description="Disordered" evidence="1">
    <location>
        <begin position="218"/>
        <end position="241"/>
    </location>
</feature>
<keyword evidence="2" id="KW-0812">Transmembrane</keyword>
<sequence length="595" mass="65721">MCIRPDRVDQPPGDDTIFPRKQVFLNSNNKDEIRMLNCALRRNIAGETTSDSMWMLRAVKFLLLAVATALVVLSINGRAVQSTSQTWFRQKLLRVSWSGLDAFPKLSFNSANTCLKLIESTPLTDIPKVSSLSDLITRLDVAGFKGRRTEADLLHVFQSVMKCFRSFSPPPGLVLDFAPNVTNPDDLIRGFFIFVPPGQLIHGPVVDRASQTSFAEMTADEDAQPNTEHVPPAGDETEDSRPLRTVQFASSPRHILARIVVEVLSHLRGPTCLQAAKRLDGVSRFLLRNNSKAALMEPLLVFSLIQGNAASAAKFYDFQSSPEVAGADQLQLRETPQTAASSSLEAGVYDPIQVVTFFDVAKSGYTNAVKRFERYLSKPADERVVGAMLFGNSLANPSTHKKITDTGRAVGFSEETLQSMVTYIGHQAIDIGDAASILLPNAPRVSAFLRGVSFYAFESVFKQNGEYVMPGLPCGGNLTGRMVETLTGKSLGKKYFVYKYTQPLQGSSVLPDGVWMPDSESQVARYLTENQQLQGDYLLQYLPRVCVRDSLFRRCSKKPPSNTKTNEQLLCLFISTHQGFFFEVDGGAQPLLFCE</sequence>